<sequence length="94" mass="10740">DHFDSGIDLSEETSHSLVDADQNNESLESLRALCETHQKSLDEQLRENFRLHQQRKTLKEEATLLDDALKEGREILAVFDTADDDEEKKDGLAQ</sequence>
<dbReference type="AlphaFoldDB" id="A0A915K962"/>
<keyword evidence="3" id="KW-1185">Reference proteome</keyword>
<dbReference type="SUPFAM" id="SSF111469">
    <property type="entry name" value="Geminin coiled-coil domain"/>
    <property type="match status" value="1"/>
</dbReference>
<keyword evidence="1" id="KW-0175">Coiled coil</keyword>
<proteinExistence type="predicted"/>
<organism evidence="3 4">
    <name type="scientific">Romanomermis culicivorax</name>
    <name type="common">Nematode worm</name>
    <dbReference type="NCBI Taxonomy" id="13658"/>
    <lineage>
        <taxon>Eukaryota</taxon>
        <taxon>Metazoa</taxon>
        <taxon>Ecdysozoa</taxon>
        <taxon>Nematoda</taxon>
        <taxon>Enoplea</taxon>
        <taxon>Dorylaimia</taxon>
        <taxon>Mermithida</taxon>
        <taxon>Mermithoidea</taxon>
        <taxon>Mermithidae</taxon>
        <taxon>Romanomermis</taxon>
    </lineage>
</organism>
<evidence type="ECO:0000256" key="2">
    <source>
        <dbReference type="SAM" id="MobiDB-lite"/>
    </source>
</evidence>
<accession>A0A915K962</accession>
<dbReference type="WBParaSite" id="nRc.2.0.1.t35242-RA">
    <property type="protein sequence ID" value="nRc.2.0.1.t35242-RA"/>
    <property type="gene ID" value="nRc.2.0.1.g35242"/>
</dbReference>
<evidence type="ECO:0000256" key="1">
    <source>
        <dbReference type="SAM" id="Coils"/>
    </source>
</evidence>
<feature type="coiled-coil region" evidence="1">
    <location>
        <begin position="27"/>
        <end position="61"/>
    </location>
</feature>
<reference evidence="4" key="1">
    <citation type="submission" date="2022-11" db="UniProtKB">
        <authorList>
            <consortium name="WormBaseParasite"/>
        </authorList>
    </citation>
    <scope>IDENTIFICATION</scope>
</reference>
<protein>
    <submittedName>
        <fullName evidence="4">Uncharacterized protein</fullName>
    </submittedName>
</protein>
<feature type="region of interest" description="Disordered" evidence="2">
    <location>
        <begin position="1"/>
        <end position="21"/>
    </location>
</feature>
<dbReference type="Proteomes" id="UP000887565">
    <property type="component" value="Unplaced"/>
</dbReference>
<name>A0A915K962_ROMCU</name>
<evidence type="ECO:0000313" key="3">
    <source>
        <dbReference type="Proteomes" id="UP000887565"/>
    </source>
</evidence>
<evidence type="ECO:0000313" key="4">
    <source>
        <dbReference type="WBParaSite" id="nRc.2.0.1.t35242-RA"/>
    </source>
</evidence>